<dbReference type="OrthoDB" id="538223at2759"/>
<keyword evidence="1" id="KW-0853">WD repeat</keyword>
<reference evidence="2" key="1">
    <citation type="journal article" date="2020" name="Stud. Mycol.">
        <title>101 Dothideomycetes genomes: a test case for predicting lifestyles and emergence of pathogens.</title>
        <authorList>
            <person name="Haridas S."/>
            <person name="Albert R."/>
            <person name="Binder M."/>
            <person name="Bloem J."/>
            <person name="Labutti K."/>
            <person name="Salamov A."/>
            <person name="Andreopoulos B."/>
            <person name="Baker S."/>
            <person name="Barry K."/>
            <person name="Bills G."/>
            <person name="Bluhm B."/>
            <person name="Cannon C."/>
            <person name="Castanera R."/>
            <person name="Culley D."/>
            <person name="Daum C."/>
            <person name="Ezra D."/>
            <person name="Gonzalez J."/>
            <person name="Henrissat B."/>
            <person name="Kuo A."/>
            <person name="Liang C."/>
            <person name="Lipzen A."/>
            <person name="Lutzoni F."/>
            <person name="Magnuson J."/>
            <person name="Mondo S."/>
            <person name="Nolan M."/>
            <person name="Ohm R."/>
            <person name="Pangilinan J."/>
            <person name="Park H.-J."/>
            <person name="Ramirez L."/>
            <person name="Alfaro M."/>
            <person name="Sun H."/>
            <person name="Tritt A."/>
            <person name="Yoshinaga Y."/>
            <person name="Zwiers L.-H."/>
            <person name="Turgeon B."/>
            <person name="Goodwin S."/>
            <person name="Spatafora J."/>
            <person name="Crous P."/>
            <person name="Grigoriev I."/>
        </authorList>
    </citation>
    <scope>NUCLEOTIDE SEQUENCE</scope>
    <source>
        <strain evidence="2">CBS 122367</strain>
    </source>
</reference>
<dbReference type="PROSITE" id="PS50082">
    <property type="entry name" value="WD_REPEATS_2"/>
    <property type="match status" value="1"/>
</dbReference>
<dbReference type="SUPFAM" id="SSF50978">
    <property type="entry name" value="WD40 repeat-like"/>
    <property type="match status" value="1"/>
</dbReference>
<dbReference type="Pfam" id="PF00400">
    <property type="entry name" value="WD40"/>
    <property type="match status" value="1"/>
</dbReference>
<organism evidence="2 3">
    <name type="scientific">Lentithecium fluviatile CBS 122367</name>
    <dbReference type="NCBI Taxonomy" id="1168545"/>
    <lineage>
        <taxon>Eukaryota</taxon>
        <taxon>Fungi</taxon>
        <taxon>Dikarya</taxon>
        <taxon>Ascomycota</taxon>
        <taxon>Pezizomycotina</taxon>
        <taxon>Dothideomycetes</taxon>
        <taxon>Pleosporomycetidae</taxon>
        <taxon>Pleosporales</taxon>
        <taxon>Massarineae</taxon>
        <taxon>Lentitheciaceae</taxon>
        <taxon>Lentithecium</taxon>
    </lineage>
</organism>
<keyword evidence="3" id="KW-1185">Reference proteome</keyword>
<protein>
    <submittedName>
        <fullName evidence="2">Uncharacterized protein</fullName>
    </submittedName>
</protein>
<evidence type="ECO:0000313" key="2">
    <source>
        <dbReference type="EMBL" id="KAF2675929.1"/>
    </source>
</evidence>
<dbReference type="SMART" id="SM00320">
    <property type="entry name" value="WD40"/>
    <property type="match status" value="1"/>
</dbReference>
<proteinExistence type="predicted"/>
<dbReference type="Gene3D" id="2.130.10.10">
    <property type="entry name" value="YVTN repeat-like/Quinoprotein amine dehydrogenase"/>
    <property type="match status" value="1"/>
</dbReference>
<dbReference type="AlphaFoldDB" id="A0A6G1IDE4"/>
<evidence type="ECO:0000256" key="1">
    <source>
        <dbReference type="PROSITE-ProRule" id="PRU00221"/>
    </source>
</evidence>
<dbReference type="EMBL" id="MU005644">
    <property type="protein sequence ID" value="KAF2675929.1"/>
    <property type="molecule type" value="Genomic_DNA"/>
</dbReference>
<evidence type="ECO:0000313" key="3">
    <source>
        <dbReference type="Proteomes" id="UP000799291"/>
    </source>
</evidence>
<dbReference type="InterPro" id="IPR015943">
    <property type="entry name" value="WD40/YVTN_repeat-like_dom_sf"/>
</dbReference>
<gene>
    <name evidence="2" type="ORF">K458DRAFT_397459</name>
</gene>
<dbReference type="InterPro" id="IPR036322">
    <property type="entry name" value="WD40_repeat_dom_sf"/>
</dbReference>
<dbReference type="Proteomes" id="UP000799291">
    <property type="component" value="Unassembled WGS sequence"/>
</dbReference>
<name>A0A6G1IDE4_9PLEO</name>
<feature type="repeat" description="WD" evidence="1">
    <location>
        <begin position="43"/>
        <end position="84"/>
    </location>
</feature>
<sequence>MAHKGAIANSPLQTYSSALVFIPARSLIRRLSKEEEPQEITIKPRHSGWVRSVAFSHDSAWLASASYDSTVKILDTSSGECLQTFSIGKILHRILFDINDSYLHTENWHYSS</sequence>
<accession>A0A6G1IDE4</accession>
<dbReference type="InterPro" id="IPR001680">
    <property type="entry name" value="WD40_rpt"/>
</dbReference>